<name>A0A2W7N7Z6_9BACT</name>
<evidence type="ECO:0000256" key="1">
    <source>
        <dbReference type="SAM" id="Phobius"/>
    </source>
</evidence>
<comment type="caution">
    <text evidence="3">The sequence shown here is derived from an EMBL/GenBank/DDBJ whole genome shotgun (WGS) entry which is preliminary data.</text>
</comment>
<dbReference type="Gene3D" id="1.10.10.60">
    <property type="entry name" value="Homeodomain-like"/>
    <property type="match status" value="1"/>
</dbReference>
<accession>A0A2W7N7Z6</accession>
<gene>
    <name evidence="3" type="ORF">LX69_02035</name>
</gene>
<dbReference type="EMBL" id="QKZK01000014">
    <property type="protein sequence ID" value="PZX16160.1"/>
    <property type="molecule type" value="Genomic_DNA"/>
</dbReference>
<feature type="transmembrane region" description="Helical" evidence="1">
    <location>
        <begin position="248"/>
        <end position="267"/>
    </location>
</feature>
<evidence type="ECO:0000259" key="2">
    <source>
        <dbReference type="PROSITE" id="PS01124"/>
    </source>
</evidence>
<keyword evidence="1" id="KW-1133">Transmembrane helix</keyword>
<protein>
    <submittedName>
        <fullName evidence="3">Helix-turn-helix protein</fullName>
    </submittedName>
</protein>
<dbReference type="GO" id="GO:0043565">
    <property type="term" value="F:sequence-specific DNA binding"/>
    <property type="evidence" value="ECO:0007669"/>
    <property type="project" value="InterPro"/>
</dbReference>
<sequence>MADRHDSRNFGSRHHYIFPDMLTSEQLMPLTILLAPIFSTLAILLVLVLDVRHSPKSLWPVKGNVLAMMCCTVVNWGSLVFYFFYPEIFAIINAPVFFALSMVQVFFYGFIFHITRLDAGERFPRYHYYLPAILTLALLAVSFITPFEGQVEIIKAKGKCTNEDYRLFYMVSNSKIPVRTLYSVVYLSLSFYRLRNYRKRVRDYSANEEKGHLRWLSVYLILTTGLTPMPIFKLLLTERLSVITSSVMPTYYLLFTFQYAYLCYYVVKEKYVLMTDKEVNDSHKSTAITPTATTDTDTPQLKKNQLTREVFDQFMATQRPYLNADLKITDLVAELNINRTYLSAFINSEYGVNFSSYINQCRLKEYERLQTLPEKQGYSPQELALMAGFGSYKSLLRFSKEHNIA</sequence>
<dbReference type="Proteomes" id="UP000249239">
    <property type="component" value="Unassembled WGS sequence"/>
</dbReference>
<feature type="transmembrane region" description="Helical" evidence="1">
    <location>
        <begin position="91"/>
        <end position="114"/>
    </location>
</feature>
<feature type="transmembrane region" description="Helical" evidence="1">
    <location>
        <begin position="176"/>
        <end position="194"/>
    </location>
</feature>
<feature type="transmembrane region" description="Helical" evidence="1">
    <location>
        <begin position="215"/>
        <end position="236"/>
    </location>
</feature>
<dbReference type="AlphaFoldDB" id="A0A2W7N7Z6"/>
<evidence type="ECO:0000313" key="4">
    <source>
        <dbReference type="Proteomes" id="UP000249239"/>
    </source>
</evidence>
<feature type="transmembrane region" description="Helical" evidence="1">
    <location>
        <begin position="27"/>
        <end position="51"/>
    </location>
</feature>
<keyword evidence="1" id="KW-0812">Transmembrane</keyword>
<organism evidence="3 4">
    <name type="scientific">Breznakibacter xylanolyticus</name>
    <dbReference type="NCBI Taxonomy" id="990"/>
    <lineage>
        <taxon>Bacteria</taxon>
        <taxon>Pseudomonadati</taxon>
        <taxon>Bacteroidota</taxon>
        <taxon>Bacteroidia</taxon>
        <taxon>Marinilabiliales</taxon>
        <taxon>Marinilabiliaceae</taxon>
        <taxon>Breznakibacter</taxon>
    </lineage>
</organism>
<dbReference type="PROSITE" id="PS01124">
    <property type="entry name" value="HTH_ARAC_FAMILY_2"/>
    <property type="match status" value="1"/>
</dbReference>
<reference evidence="3 4" key="1">
    <citation type="submission" date="2018-06" db="EMBL/GenBank/DDBJ databases">
        <title>Genomic Encyclopedia of Archaeal and Bacterial Type Strains, Phase II (KMG-II): from individual species to whole genera.</title>
        <authorList>
            <person name="Goeker M."/>
        </authorList>
    </citation>
    <scope>NUCLEOTIDE SEQUENCE [LARGE SCALE GENOMIC DNA]</scope>
    <source>
        <strain evidence="3 4">DSM 6779</strain>
    </source>
</reference>
<proteinExistence type="predicted"/>
<feature type="transmembrane region" description="Helical" evidence="1">
    <location>
        <begin position="63"/>
        <end position="85"/>
    </location>
</feature>
<evidence type="ECO:0000313" key="3">
    <source>
        <dbReference type="EMBL" id="PZX16160.1"/>
    </source>
</evidence>
<keyword evidence="1" id="KW-0472">Membrane</keyword>
<dbReference type="InterPro" id="IPR018060">
    <property type="entry name" value="HTH_AraC"/>
</dbReference>
<dbReference type="GO" id="GO:0003700">
    <property type="term" value="F:DNA-binding transcription factor activity"/>
    <property type="evidence" value="ECO:0007669"/>
    <property type="project" value="InterPro"/>
</dbReference>
<feature type="domain" description="HTH araC/xylS-type" evidence="2">
    <location>
        <begin position="312"/>
        <end position="405"/>
    </location>
</feature>
<keyword evidence="4" id="KW-1185">Reference proteome</keyword>
<feature type="transmembrane region" description="Helical" evidence="1">
    <location>
        <begin position="126"/>
        <end position="145"/>
    </location>
</feature>